<dbReference type="EMBL" id="KN835490">
    <property type="protein sequence ID" value="KIK36903.1"/>
    <property type="molecule type" value="Genomic_DNA"/>
</dbReference>
<sequence>RQSPASADVITYRLNNRMMYVPPAESFDQAVTFARSAFEGDLTGIDISRISFSLNVLANGKMSSVGVSRGAWSATMSRLARYEIVDVHVQPERKVYRPPPSY</sequence>
<dbReference type="OrthoDB" id="3198848at2759"/>
<protein>
    <submittedName>
        <fullName evidence="1">Uncharacterized protein</fullName>
    </submittedName>
</protein>
<accession>A0A0D0AYH0</accession>
<dbReference type="AlphaFoldDB" id="A0A0D0AYH0"/>
<dbReference type="HOGENOM" id="CLU_132760_0_0_1"/>
<gene>
    <name evidence="1" type="ORF">CY34DRAFT_67906</name>
</gene>
<name>A0A0D0AYH0_9AGAM</name>
<dbReference type="Proteomes" id="UP000054485">
    <property type="component" value="Unassembled WGS sequence"/>
</dbReference>
<organism evidence="1 2">
    <name type="scientific">Suillus luteus UH-Slu-Lm8-n1</name>
    <dbReference type="NCBI Taxonomy" id="930992"/>
    <lineage>
        <taxon>Eukaryota</taxon>
        <taxon>Fungi</taxon>
        <taxon>Dikarya</taxon>
        <taxon>Basidiomycota</taxon>
        <taxon>Agaricomycotina</taxon>
        <taxon>Agaricomycetes</taxon>
        <taxon>Agaricomycetidae</taxon>
        <taxon>Boletales</taxon>
        <taxon>Suillineae</taxon>
        <taxon>Suillaceae</taxon>
        <taxon>Suillus</taxon>
    </lineage>
</organism>
<evidence type="ECO:0000313" key="1">
    <source>
        <dbReference type="EMBL" id="KIK36903.1"/>
    </source>
</evidence>
<feature type="non-terminal residue" evidence="1">
    <location>
        <position position="102"/>
    </location>
</feature>
<feature type="non-terminal residue" evidence="1">
    <location>
        <position position="1"/>
    </location>
</feature>
<reference evidence="2" key="2">
    <citation type="submission" date="2015-01" db="EMBL/GenBank/DDBJ databases">
        <title>Evolutionary Origins and Diversification of the Mycorrhizal Mutualists.</title>
        <authorList>
            <consortium name="DOE Joint Genome Institute"/>
            <consortium name="Mycorrhizal Genomics Consortium"/>
            <person name="Kohler A."/>
            <person name="Kuo A."/>
            <person name="Nagy L.G."/>
            <person name="Floudas D."/>
            <person name="Copeland A."/>
            <person name="Barry K.W."/>
            <person name="Cichocki N."/>
            <person name="Veneault-Fourrey C."/>
            <person name="LaButti K."/>
            <person name="Lindquist E.A."/>
            <person name="Lipzen A."/>
            <person name="Lundell T."/>
            <person name="Morin E."/>
            <person name="Murat C."/>
            <person name="Riley R."/>
            <person name="Ohm R."/>
            <person name="Sun H."/>
            <person name="Tunlid A."/>
            <person name="Henrissat B."/>
            <person name="Grigoriev I.V."/>
            <person name="Hibbett D.S."/>
            <person name="Martin F."/>
        </authorList>
    </citation>
    <scope>NUCLEOTIDE SEQUENCE [LARGE SCALE GENOMIC DNA]</scope>
    <source>
        <strain evidence="2">UH-Slu-Lm8-n1</strain>
    </source>
</reference>
<reference evidence="1 2" key="1">
    <citation type="submission" date="2014-04" db="EMBL/GenBank/DDBJ databases">
        <authorList>
            <consortium name="DOE Joint Genome Institute"/>
            <person name="Kuo A."/>
            <person name="Ruytinx J."/>
            <person name="Rineau F."/>
            <person name="Colpaert J."/>
            <person name="Kohler A."/>
            <person name="Nagy L.G."/>
            <person name="Floudas D."/>
            <person name="Copeland A."/>
            <person name="Barry K.W."/>
            <person name="Cichocki N."/>
            <person name="Veneault-Fourrey C."/>
            <person name="LaButti K."/>
            <person name="Lindquist E.A."/>
            <person name="Lipzen A."/>
            <person name="Lundell T."/>
            <person name="Morin E."/>
            <person name="Murat C."/>
            <person name="Sun H."/>
            <person name="Tunlid A."/>
            <person name="Henrissat B."/>
            <person name="Grigoriev I.V."/>
            <person name="Hibbett D.S."/>
            <person name="Martin F."/>
            <person name="Nordberg H.P."/>
            <person name="Cantor M.N."/>
            <person name="Hua S.X."/>
        </authorList>
    </citation>
    <scope>NUCLEOTIDE SEQUENCE [LARGE SCALE GENOMIC DNA]</scope>
    <source>
        <strain evidence="1 2">UH-Slu-Lm8-n1</strain>
    </source>
</reference>
<proteinExistence type="predicted"/>
<dbReference type="InParanoid" id="A0A0D0AYH0"/>
<keyword evidence="2" id="KW-1185">Reference proteome</keyword>
<evidence type="ECO:0000313" key="2">
    <source>
        <dbReference type="Proteomes" id="UP000054485"/>
    </source>
</evidence>